<dbReference type="AlphaFoldDB" id="A0A512B9K0"/>
<dbReference type="PROSITE" id="PS51257">
    <property type="entry name" value="PROKAR_LIPOPROTEIN"/>
    <property type="match status" value="1"/>
</dbReference>
<dbReference type="EMBL" id="BJYT01000002">
    <property type="protein sequence ID" value="GEO08640.1"/>
    <property type="molecule type" value="Genomic_DNA"/>
</dbReference>
<protein>
    <recommendedName>
        <fullName evidence="3">Lipopolysaccharide-assembly</fullName>
    </recommendedName>
</protein>
<name>A0A512B9K0_9BACT</name>
<dbReference type="Proteomes" id="UP000321513">
    <property type="component" value="Unassembled WGS sequence"/>
</dbReference>
<keyword evidence="2" id="KW-1185">Reference proteome</keyword>
<reference evidence="1 2" key="1">
    <citation type="submission" date="2019-07" db="EMBL/GenBank/DDBJ databases">
        <title>Whole genome shotgun sequence of Segetibacter aerophilus NBRC 106135.</title>
        <authorList>
            <person name="Hosoyama A."/>
            <person name="Uohara A."/>
            <person name="Ohji S."/>
            <person name="Ichikawa N."/>
        </authorList>
    </citation>
    <scope>NUCLEOTIDE SEQUENCE [LARGE SCALE GENOMIC DNA]</scope>
    <source>
        <strain evidence="1 2">NBRC 106135</strain>
    </source>
</reference>
<evidence type="ECO:0000313" key="2">
    <source>
        <dbReference type="Proteomes" id="UP000321513"/>
    </source>
</evidence>
<dbReference type="GO" id="GO:0043165">
    <property type="term" value="P:Gram-negative-bacterium-type cell outer membrane assembly"/>
    <property type="evidence" value="ECO:0007669"/>
    <property type="project" value="InterPro"/>
</dbReference>
<proteinExistence type="predicted"/>
<gene>
    <name evidence="1" type="ORF">SAE01_11360</name>
</gene>
<dbReference type="OrthoDB" id="9790776at2"/>
<evidence type="ECO:0008006" key="3">
    <source>
        <dbReference type="Google" id="ProtNLM"/>
    </source>
</evidence>
<dbReference type="GO" id="GO:0019867">
    <property type="term" value="C:outer membrane"/>
    <property type="evidence" value="ECO:0007669"/>
    <property type="project" value="InterPro"/>
</dbReference>
<comment type="caution">
    <text evidence="1">The sequence shown here is derived from an EMBL/GenBank/DDBJ whole genome shotgun (WGS) entry which is preliminary data.</text>
</comment>
<evidence type="ECO:0000313" key="1">
    <source>
        <dbReference type="EMBL" id="GEO08640.1"/>
    </source>
</evidence>
<dbReference type="RefSeq" id="WP_147202690.1">
    <property type="nucleotide sequence ID" value="NZ_BJYT01000002.1"/>
</dbReference>
<dbReference type="Pfam" id="PF04390">
    <property type="entry name" value="LptE"/>
    <property type="match status" value="1"/>
</dbReference>
<dbReference type="InterPro" id="IPR007485">
    <property type="entry name" value="LPS_assembly_LptE"/>
</dbReference>
<accession>A0A512B9K0</accession>
<sequence length="178" mass="20346">MKIQTIYSVTAAKQKLVILFSSILITLFASCHVYSFKDVSIPPEVKTVKIGMIENKARYVDPQLAPQLRDRVEQKITGQTRLTRTNNDDAHYQISGYISENNITTAGISSQQAATNRLTIGVHIVFRNTLTAKTEEYDVSRNFDFSANLTRQQAENQLRDEILRNLSDEIFNRIFSNW</sequence>
<organism evidence="1 2">
    <name type="scientific">Segetibacter aerophilus</name>
    <dbReference type="NCBI Taxonomy" id="670293"/>
    <lineage>
        <taxon>Bacteria</taxon>
        <taxon>Pseudomonadati</taxon>
        <taxon>Bacteroidota</taxon>
        <taxon>Chitinophagia</taxon>
        <taxon>Chitinophagales</taxon>
        <taxon>Chitinophagaceae</taxon>
        <taxon>Segetibacter</taxon>
    </lineage>
</organism>